<gene>
    <name evidence="2" type="ORF">RMSM_07788</name>
</gene>
<dbReference type="PANTHER" id="PTHR30203:SF24">
    <property type="entry name" value="BLR4935 PROTEIN"/>
    <property type="match status" value="1"/>
</dbReference>
<comment type="caution">
    <text evidence="2">The sequence shown here is derived from an EMBL/GenBank/DDBJ whole genome shotgun (WGS) entry which is preliminary data.</text>
</comment>
<dbReference type="SUPFAM" id="SSF56954">
    <property type="entry name" value="Outer membrane efflux proteins (OEP)"/>
    <property type="match status" value="1"/>
</dbReference>
<dbReference type="PATRIC" id="fig|1265738.3.peg.7774"/>
<organism evidence="2 3">
    <name type="scientific">Rhodopirellula maiorica SM1</name>
    <dbReference type="NCBI Taxonomy" id="1265738"/>
    <lineage>
        <taxon>Bacteria</taxon>
        <taxon>Pseudomonadati</taxon>
        <taxon>Planctomycetota</taxon>
        <taxon>Planctomycetia</taxon>
        <taxon>Pirellulales</taxon>
        <taxon>Pirellulaceae</taxon>
        <taxon>Novipirellula</taxon>
    </lineage>
</organism>
<dbReference type="GO" id="GO:0015562">
    <property type="term" value="F:efflux transmembrane transporter activity"/>
    <property type="evidence" value="ECO:0007669"/>
    <property type="project" value="InterPro"/>
</dbReference>
<dbReference type="Gene3D" id="1.20.1600.10">
    <property type="entry name" value="Outer membrane efflux proteins (OEP)"/>
    <property type="match status" value="1"/>
</dbReference>
<dbReference type="Pfam" id="PF02321">
    <property type="entry name" value="OEP"/>
    <property type="match status" value="1"/>
</dbReference>
<dbReference type="InterPro" id="IPR010131">
    <property type="entry name" value="MdtP/NodT-like"/>
</dbReference>
<dbReference type="EMBL" id="ANOG01001123">
    <property type="protein sequence ID" value="EMI15295.1"/>
    <property type="molecule type" value="Genomic_DNA"/>
</dbReference>
<keyword evidence="3" id="KW-1185">Reference proteome</keyword>
<evidence type="ECO:0000313" key="2">
    <source>
        <dbReference type="EMBL" id="EMI15295.1"/>
    </source>
</evidence>
<accession>M5R7E6</accession>
<evidence type="ECO:0000313" key="3">
    <source>
        <dbReference type="Proteomes" id="UP000011991"/>
    </source>
</evidence>
<name>M5R7E6_9BACT</name>
<sequence>MGAPIPVFNRNQGNIAAARAELVRACQDALRIENAIKARLAAVSRDYDSSLAAVSKYGNDILPNAADGLRLAETAYKAGETSFVQVLVARRTYFDTNLQFIASQAQLAQARARVDGYVLSGALEAMVDNSGDDSLRGLTFSQQ</sequence>
<proteinExistence type="inferred from homology"/>
<dbReference type="PANTHER" id="PTHR30203">
    <property type="entry name" value="OUTER MEMBRANE CATION EFFLUX PROTEIN"/>
    <property type="match status" value="1"/>
</dbReference>
<evidence type="ECO:0000256" key="1">
    <source>
        <dbReference type="ARBA" id="ARBA00007613"/>
    </source>
</evidence>
<protein>
    <submittedName>
        <fullName evidence="2">Cation resistant determinant protein C</fullName>
    </submittedName>
</protein>
<reference evidence="2 3" key="1">
    <citation type="journal article" date="2013" name="Mar. Genomics">
        <title>Expression of sulfatases in Rhodopirellula baltica and the diversity of sulfatases in the genus Rhodopirellula.</title>
        <authorList>
            <person name="Wegner C.E."/>
            <person name="Richter-Heitmann T."/>
            <person name="Klindworth A."/>
            <person name="Klockow C."/>
            <person name="Richter M."/>
            <person name="Achstetter T."/>
            <person name="Glockner F.O."/>
            <person name="Harder J."/>
        </authorList>
    </citation>
    <scope>NUCLEOTIDE SEQUENCE [LARGE SCALE GENOMIC DNA]</scope>
    <source>
        <strain evidence="2 3">SM1</strain>
    </source>
</reference>
<comment type="similarity">
    <text evidence="1">Belongs to the outer membrane factor (OMF) (TC 1.B.17) family.</text>
</comment>
<dbReference type="AlphaFoldDB" id="M5R7E6"/>
<dbReference type="InterPro" id="IPR003423">
    <property type="entry name" value="OMP_efflux"/>
</dbReference>
<dbReference type="Proteomes" id="UP000011991">
    <property type="component" value="Unassembled WGS sequence"/>
</dbReference>